<feature type="transmembrane region" description="Helical" evidence="7">
    <location>
        <begin position="138"/>
        <end position="157"/>
    </location>
</feature>
<evidence type="ECO:0000256" key="3">
    <source>
        <dbReference type="ARBA" id="ARBA00022692"/>
    </source>
</evidence>
<comment type="caution">
    <text evidence="9">The sequence shown here is derived from an EMBL/GenBank/DDBJ whole genome shotgun (WGS) entry which is preliminary data.</text>
</comment>
<gene>
    <name evidence="9" type="ORF">BGZ95_008572</name>
</gene>
<feature type="transmembrane region" description="Helical" evidence="7">
    <location>
        <begin position="163"/>
        <end position="185"/>
    </location>
</feature>
<dbReference type="InterPro" id="IPR020846">
    <property type="entry name" value="MFS_dom"/>
</dbReference>
<feature type="transmembrane region" description="Helical" evidence="7">
    <location>
        <begin position="458"/>
        <end position="479"/>
    </location>
</feature>
<evidence type="ECO:0000256" key="6">
    <source>
        <dbReference type="SAM" id="MobiDB-lite"/>
    </source>
</evidence>
<keyword evidence="2" id="KW-0813">Transport</keyword>
<dbReference type="GO" id="GO:0016020">
    <property type="term" value="C:membrane"/>
    <property type="evidence" value="ECO:0007669"/>
    <property type="project" value="UniProtKB-SubCell"/>
</dbReference>
<name>A0AAD4DE86_9FUNG</name>
<feature type="transmembrane region" description="Helical" evidence="7">
    <location>
        <begin position="337"/>
        <end position="355"/>
    </location>
</feature>
<comment type="subcellular location">
    <subcellularLocation>
        <location evidence="1">Membrane</location>
        <topology evidence="1">Multi-pass membrane protein</topology>
    </subcellularLocation>
</comment>
<protein>
    <recommendedName>
        <fullName evidence="8">Major facilitator superfamily (MFS) profile domain-containing protein</fullName>
    </recommendedName>
</protein>
<dbReference type="InterPro" id="IPR036259">
    <property type="entry name" value="MFS_trans_sf"/>
</dbReference>
<feature type="transmembrane region" description="Helical" evidence="7">
    <location>
        <begin position="367"/>
        <end position="384"/>
    </location>
</feature>
<sequence length="514" mass="56774">MLAENAPQLGSSEISAQHDNNCNLTSSDNGSNLRYPIMTKDSADSSDQESLAFNPNSEEIKKVRWKVDKRLIPLLAVMYLCSFLDRANIGNAKVAGMERDLNLQPGEFNTALSIFYVGYVIGEVPSNMALKRFGPRTWLPAVMFVWGSVMIAMAAVTTAGGLYAARFFLGLAESGYAPGPVYIISMWYARNEQAIRVALFFSASTVAGAFGGLLAYGISHMDGLHGLKGWQWIFIIEGIPTIVVCFIAYIYLPNFPETATFLTPTERALTIKRLEVDTGPGIEPHLSWVQFWAAWKDWKVHVHMFISILHGIPFAALGLFIPSIVQGFGYDHVMTQIMTVPVYVVACFFVVIFAYSSDRKRERGFHMAILSFMGMIGYALLVFTRESSVGARYVSLMICTSGMYGYVPVMLSWAGVNIGGQTKRGVAIALIIAIANIGSVIGGQLYRNDDAPLYVRGHTVSALLMVGATVSVLVFKWLLIRENRRRDGLTPEEYAIESSGTDLADKHPSFRFYT</sequence>
<feature type="region of interest" description="Disordered" evidence="6">
    <location>
        <begin position="1"/>
        <end position="39"/>
    </location>
</feature>
<dbReference type="Pfam" id="PF07690">
    <property type="entry name" value="MFS_1"/>
    <property type="match status" value="1"/>
</dbReference>
<proteinExistence type="predicted"/>
<evidence type="ECO:0000256" key="4">
    <source>
        <dbReference type="ARBA" id="ARBA00022989"/>
    </source>
</evidence>
<keyword evidence="3 7" id="KW-0812">Transmembrane</keyword>
<dbReference type="AlphaFoldDB" id="A0AAD4DE86"/>
<keyword evidence="5 7" id="KW-0472">Membrane</keyword>
<dbReference type="InterPro" id="IPR011701">
    <property type="entry name" value="MFS"/>
</dbReference>
<dbReference type="Proteomes" id="UP001194580">
    <property type="component" value="Unassembled WGS sequence"/>
</dbReference>
<feature type="transmembrane region" description="Helical" evidence="7">
    <location>
        <begin position="230"/>
        <end position="252"/>
    </location>
</feature>
<feature type="domain" description="Major facilitator superfamily (MFS) profile" evidence="8">
    <location>
        <begin position="71"/>
        <end position="484"/>
    </location>
</feature>
<dbReference type="FunFam" id="1.20.1250.20:FF:000034">
    <property type="entry name" value="MFS general substrate transporter"/>
    <property type="match status" value="1"/>
</dbReference>
<feature type="transmembrane region" description="Helical" evidence="7">
    <location>
        <begin position="390"/>
        <end position="414"/>
    </location>
</feature>
<keyword evidence="10" id="KW-1185">Reference proteome</keyword>
<keyword evidence="4 7" id="KW-1133">Transmembrane helix</keyword>
<reference evidence="9" key="1">
    <citation type="journal article" date="2020" name="Fungal Divers.">
        <title>Resolving the Mortierellaceae phylogeny through synthesis of multi-gene phylogenetics and phylogenomics.</title>
        <authorList>
            <person name="Vandepol N."/>
            <person name="Liber J."/>
            <person name="Desiro A."/>
            <person name="Na H."/>
            <person name="Kennedy M."/>
            <person name="Barry K."/>
            <person name="Grigoriev I.V."/>
            <person name="Miller A.N."/>
            <person name="O'Donnell K."/>
            <person name="Stajich J.E."/>
            <person name="Bonito G."/>
        </authorList>
    </citation>
    <scope>NUCLEOTIDE SEQUENCE</scope>
    <source>
        <strain evidence="9">NRRL 28262</strain>
    </source>
</reference>
<evidence type="ECO:0000259" key="8">
    <source>
        <dbReference type="PROSITE" id="PS50850"/>
    </source>
</evidence>
<organism evidence="9 10">
    <name type="scientific">Linnemannia exigua</name>
    <dbReference type="NCBI Taxonomy" id="604196"/>
    <lineage>
        <taxon>Eukaryota</taxon>
        <taxon>Fungi</taxon>
        <taxon>Fungi incertae sedis</taxon>
        <taxon>Mucoromycota</taxon>
        <taxon>Mortierellomycotina</taxon>
        <taxon>Mortierellomycetes</taxon>
        <taxon>Mortierellales</taxon>
        <taxon>Mortierellaceae</taxon>
        <taxon>Linnemannia</taxon>
    </lineage>
</organism>
<evidence type="ECO:0000313" key="10">
    <source>
        <dbReference type="Proteomes" id="UP001194580"/>
    </source>
</evidence>
<accession>A0AAD4DE86</accession>
<dbReference type="PANTHER" id="PTHR43791:SF36">
    <property type="entry name" value="TRANSPORTER, PUTATIVE (AFU_ORTHOLOGUE AFUA_6G08340)-RELATED"/>
    <property type="match status" value="1"/>
</dbReference>
<evidence type="ECO:0000256" key="1">
    <source>
        <dbReference type="ARBA" id="ARBA00004141"/>
    </source>
</evidence>
<dbReference type="Gene3D" id="1.20.1250.20">
    <property type="entry name" value="MFS general substrate transporter like domains"/>
    <property type="match status" value="2"/>
</dbReference>
<evidence type="ECO:0000256" key="5">
    <source>
        <dbReference type="ARBA" id="ARBA00023136"/>
    </source>
</evidence>
<evidence type="ECO:0000313" key="9">
    <source>
        <dbReference type="EMBL" id="KAG0275603.1"/>
    </source>
</evidence>
<dbReference type="SUPFAM" id="SSF103473">
    <property type="entry name" value="MFS general substrate transporter"/>
    <property type="match status" value="1"/>
</dbReference>
<evidence type="ECO:0000256" key="2">
    <source>
        <dbReference type="ARBA" id="ARBA00022448"/>
    </source>
</evidence>
<feature type="transmembrane region" description="Helical" evidence="7">
    <location>
        <begin position="305"/>
        <end position="325"/>
    </location>
</feature>
<feature type="transmembrane region" description="Helical" evidence="7">
    <location>
        <begin position="197"/>
        <end position="218"/>
    </location>
</feature>
<feature type="compositionally biased region" description="Polar residues" evidence="6">
    <location>
        <begin position="8"/>
        <end position="32"/>
    </location>
</feature>
<dbReference type="EMBL" id="JAAAIL010000458">
    <property type="protein sequence ID" value="KAG0275603.1"/>
    <property type="molecule type" value="Genomic_DNA"/>
</dbReference>
<dbReference type="GO" id="GO:0022857">
    <property type="term" value="F:transmembrane transporter activity"/>
    <property type="evidence" value="ECO:0007669"/>
    <property type="project" value="InterPro"/>
</dbReference>
<feature type="transmembrane region" description="Helical" evidence="7">
    <location>
        <begin position="426"/>
        <end position="446"/>
    </location>
</feature>
<dbReference type="PROSITE" id="PS50850">
    <property type="entry name" value="MFS"/>
    <property type="match status" value="1"/>
</dbReference>
<evidence type="ECO:0000256" key="7">
    <source>
        <dbReference type="SAM" id="Phobius"/>
    </source>
</evidence>
<dbReference type="PANTHER" id="PTHR43791">
    <property type="entry name" value="PERMEASE-RELATED"/>
    <property type="match status" value="1"/>
</dbReference>
<dbReference type="FunFam" id="1.20.1250.20:FF:000013">
    <property type="entry name" value="MFS general substrate transporter"/>
    <property type="match status" value="1"/>
</dbReference>